<evidence type="ECO:0000256" key="1">
    <source>
        <dbReference type="ARBA" id="ARBA00004141"/>
    </source>
</evidence>
<dbReference type="Proteomes" id="UP000070366">
    <property type="component" value="Unassembled WGS sequence"/>
</dbReference>
<comment type="subcellular location">
    <subcellularLocation>
        <location evidence="1">Membrane</location>
        <topology evidence="1">Multi-pass membrane protein</topology>
    </subcellularLocation>
</comment>
<protein>
    <recommendedName>
        <fullName evidence="8">Cobalt transport protein</fullName>
    </recommendedName>
</protein>
<dbReference type="RefSeq" id="WP_066518225.1">
    <property type="nucleotide sequence ID" value="NZ_CABMOF010000001.1"/>
</dbReference>
<feature type="transmembrane region" description="Helical" evidence="5">
    <location>
        <begin position="95"/>
        <end position="118"/>
    </location>
</feature>
<dbReference type="AlphaFoldDB" id="A0A136Q2H6"/>
<dbReference type="OrthoDB" id="2039442at2"/>
<feature type="transmembrane region" description="Helical" evidence="5">
    <location>
        <begin position="259"/>
        <end position="275"/>
    </location>
</feature>
<dbReference type="PROSITE" id="PS51257">
    <property type="entry name" value="PROKAR_LIPOPROTEIN"/>
    <property type="match status" value="1"/>
</dbReference>
<evidence type="ECO:0000256" key="4">
    <source>
        <dbReference type="ARBA" id="ARBA00023136"/>
    </source>
</evidence>
<dbReference type="KEGG" id="cmiu:B1H56_05125"/>
<feature type="transmembrane region" description="Helical" evidence="5">
    <location>
        <begin position="31"/>
        <end position="47"/>
    </location>
</feature>
<feature type="transmembrane region" description="Helical" evidence="5">
    <location>
        <begin position="53"/>
        <end position="74"/>
    </location>
</feature>
<keyword evidence="7" id="KW-1185">Reference proteome</keyword>
<proteinExistence type="predicted"/>
<evidence type="ECO:0000313" key="7">
    <source>
        <dbReference type="Proteomes" id="UP000070366"/>
    </source>
</evidence>
<keyword evidence="3 5" id="KW-1133">Transmembrane helix</keyword>
<keyword evidence="2 5" id="KW-0812">Transmembrane</keyword>
<dbReference type="CDD" id="cd16914">
    <property type="entry name" value="EcfT"/>
    <property type="match status" value="1"/>
</dbReference>
<name>A0A136Q2H6_9FIRM</name>
<dbReference type="EMBL" id="LSZW01000063">
    <property type="protein sequence ID" value="KXK64784.1"/>
    <property type="molecule type" value="Genomic_DNA"/>
</dbReference>
<evidence type="ECO:0000256" key="2">
    <source>
        <dbReference type="ARBA" id="ARBA00022692"/>
    </source>
</evidence>
<evidence type="ECO:0000256" key="3">
    <source>
        <dbReference type="ARBA" id="ARBA00022989"/>
    </source>
</evidence>
<feature type="transmembrane region" description="Helical" evidence="5">
    <location>
        <begin position="222"/>
        <end position="247"/>
    </location>
</feature>
<dbReference type="STRING" id="626937.HMPREF3293_02024"/>
<organism evidence="6 7">
    <name type="scientific">Christensenella minuta</name>
    <dbReference type="NCBI Taxonomy" id="626937"/>
    <lineage>
        <taxon>Bacteria</taxon>
        <taxon>Bacillati</taxon>
        <taxon>Bacillota</taxon>
        <taxon>Clostridia</taxon>
        <taxon>Christensenellales</taxon>
        <taxon>Christensenellaceae</taxon>
        <taxon>Christensenella</taxon>
    </lineage>
</organism>
<dbReference type="GO" id="GO:0005886">
    <property type="term" value="C:plasma membrane"/>
    <property type="evidence" value="ECO:0007669"/>
    <property type="project" value="UniProtKB-ARBA"/>
</dbReference>
<keyword evidence="4 5" id="KW-0472">Membrane</keyword>
<accession>A0A136Q2H6</accession>
<dbReference type="InterPro" id="IPR003339">
    <property type="entry name" value="ABC/ECF_trnsptr_transmembrane"/>
</dbReference>
<reference evidence="7" key="1">
    <citation type="submission" date="2016-02" db="EMBL/GenBank/DDBJ databases">
        <authorList>
            <person name="Mitreva M."/>
            <person name="Pepin K.H."/>
            <person name="Mihindukulasuriya K.A."/>
            <person name="Fulton R."/>
            <person name="Fronick C."/>
            <person name="O'Laughlin M."/>
            <person name="Miner T."/>
            <person name="Herter B."/>
            <person name="Rosa B.A."/>
            <person name="Cordes M."/>
            <person name="Tomlinson C."/>
            <person name="Wollam A."/>
            <person name="Palsikar V.B."/>
            <person name="Mardis E.R."/>
            <person name="Wilson R.K."/>
        </authorList>
    </citation>
    <scope>NUCLEOTIDE SEQUENCE [LARGE SCALE GENOMIC DNA]</scope>
    <source>
        <strain evidence="7">DSM 22607</strain>
    </source>
</reference>
<comment type="caution">
    <text evidence="6">The sequence shown here is derived from an EMBL/GenBank/DDBJ whole genome shotgun (WGS) entry which is preliminary data.</text>
</comment>
<sequence length="287" mass="32369">MRHIFTVYHPSVVFLYLAAALACTMLSMQPVYLLISFAAGSIYAVYLNGARKYFSSLKFALVMFAVIAVLNPLFNHRGLTVLFYLAGEPVTLEAFAYGLCAGLMLLNVFIWFSCYAVLMTNDKFLYLFGKILPATALMVSMTLKLIPQTAYRARCIMNAQEGLVSGRRKKKQRFKNGVRSASVLMGWGMEDSIETADSMRARGYGARKRTAFSIFRMGRHDIFSLAAVGILASLSVVCIVLFGGKFMYYPCLKNLEGNIWAYIPYAILLFYPLLLEGRERLAWKRSW</sequence>
<dbReference type="PATRIC" id="fig|626937.4.peg.2001"/>
<gene>
    <name evidence="6" type="ORF">HMPREF3293_02024</name>
</gene>
<evidence type="ECO:0000313" key="6">
    <source>
        <dbReference type="EMBL" id="KXK64784.1"/>
    </source>
</evidence>
<evidence type="ECO:0000256" key="5">
    <source>
        <dbReference type="SAM" id="Phobius"/>
    </source>
</evidence>
<feature type="transmembrane region" description="Helical" evidence="5">
    <location>
        <begin position="6"/>
        <end position="24"/>
    </location>
</feature>
<evidence type="ECO:0008006" key="8">
    <source>
        <dbReference type="Google" id="ProtNLM"/>
    </source>
</evidence>